<protein>
    <submittedName>
        <fullName evidence="1">Uncharacterized protein</fullName>
    </submittedName>
</protein>
<gene>
    <name evidence="1" type="ORF">CSTERTH_08415</name>
</gene>
<organism evidence="1 2">
    <name type="scientific">Thermoclostridium stercorarium subsp. thermolacticum DSM 2910</name>
    <dbReference type="NCBI Taxonomy" id="1121336"/>
    <lineage>
        <taxon>Bacteria</taxon>
        <taxon>Bacillati</taxon>
        <taxon>Bacillota</taxon>
        <taxon>Clostridia</taxon>
        <taxon>Eubacteriales</taxon>
        <taxon>Oscillospiraceae</taxon>
        <taxon>Thermoclostridium</taxon>
    </lineage>
</organism>
<reference evidence="1 2" key="1">
    <citation type="submission" date="2016-02" db="EMBL/GenBank/DDBJ databases">
        <title>Comparison of Clostridium stercorarium subspecies using comparative genomics and transcriptomics.</title>
        <authorList>
            <person name="Schellenberg J."/>
            <person name="Thallinger G."/>
            <person name="Levin D.B."/>
            <person name="Zhang X."/>
            <person name="Alvare G."/>
            <person name="Fristensky B."/>
            <person name="Sparling R."/>
        </authorList>
    </citation>
    <scope>NUCLEOTIDE SEQUENCE [LARGE SCALE GENOMIC DNA]</scope>
    <source>
        <strain evidence="1 2">DSM 2910</strain>
    </source>
</reference>
<evidence type="ECO:0000313" key="2">
    <source>
        <dbReference type="Proteomes" id="UP000092971"/>
    </source>
</evidence>
<proteinExistence type="predicted"/>
<dbReference type="AlphaFoldDB" id="A0A1B1YE53"/>
<dbReference type="Proteomes" id="UP000092971">
    <property type="component" value="Chromosome"/>
</dbReference>
<accession>A0A1B1YE53</accession>
<dbReference type="EMBL" id="CP014672">
    <property type="protein sequence ID" value="ANW99049.1"/>
    <property type="molecule type" value="Genomic_DNA"/>
</dbReference>
<evidence type="ECO:0000313" key="1">
    <source>
        <dbReference type="EMBL" id="ANW99049.1"/>
    </source>
</evidence>
<name>A0A1B1YE53_THEST</name>
<sequence length="75" mass="9118">MPGKKRIKERTLVVLTKQRRGNRHVKKPCYELEQCDIYNIWIHFCVAWEWRRFTEARIINPDSGLLSFGRERNND</sequence>